<protein>
    <submittedName>
        <fullName evidence="1">Uncharacterized protein</fullName>
    </submittedName>
</protein>
<gene>
    <name evidence="1" type="ORF">XELAEV_18007819mg</name>
</gene>
<dbReference type="Proteomes" id="UP000694892">
    <property type="component" value="Chromosome 1L"/>
</dbReference>
<dbReference type="EMBL" id="CM004466">
    <property type="protein sequence ID" value="OCU02058.1"/>
    <property type="molecule type" value="Genomic_DNA"/>
</dbReference>
<dbReference type="AlphaFoldDB" id="A0A974E3L0"/>
<organism evidence="1 2">
    <name type="scientific">Xenopus laevis</name>
    <name type="common">African clawed frog</name>
    <dbReference type="NCBI Taxonomy" id="8355"/>
    <lineage>
        <taxon>Eukaryota</taxon>
        <taxon>Metazoa</taxon>
        <taxon>Chordata</taxon>
        <taxon>Craniata</taxon>
        <taxon>Vertebrata</taxon>
        <taxon>Euteleostomi</taxon>
        <taxon>Amphibia</taxon>
        <taxon>Batrachia</taxon>
        <taxon>Anura</taxon>
        <taxon>Pipoidea</taxon>
        <taxon>Pipidae</taxon>
        <taxon>Xenopodinae</taxon>
        <taxon>Xenopus</taxon>
        <taxon>Xenopus</taxon>
    </lineage>
</organism>
<proteinExistence type="predicted"/>
<sequence length="69" mass="8414">MTETAESQKWISLILSTQVTIIQWYRVLNSQKYEQIYTGKTHPQQKHFLQNDTHRRQFLYAQKKKNPYV</sequence>
<evidence type="ECO:0000313" key="2">
    <source>
        <dbReference type="Proteomes" id="UP000694892"/>
    </source>
</evidence>
<reference evidence="2" key="1">
    <citation type="journal article" date="2016" name="Nature">
        <title>Genome evolution in the allotetraploid frog Xenopus laevis.</title>
        <authorList>
            <person name="Session A.M."/>
            <person name="Uno Y."/>
            <person name="Kwon T."/>
            <person name="Chapman J.A."/>
            <person name="Toyoda A."/>
            <person name="Takahashi S."/>
            <person name="Fukui A."/>
            <person name="Hikosaka A."/>
            <person name="Suzuki A."/>
            <person name="Kondo M."/>
            <person name="van Heeringen S.J."/>
            <person name="Quigley I."/>
            <person name="Heinz S."/>
            <person name="Ogino H."/>
            <person name="Ochi H."/>
            <person name="Hellsten U."/>
            <person name="Lyons J.B."/>
            <person name="Simakov O."/>
            <person name="Putnam N."/>
            <person name="Stites J."/>
            <person name="Kuroki Y."/>
            <person name="Tanaka T."/>
            <person name="Michiue T."/>
            <person name="Watanabe M."/>
            <person name="Bogdanovic O."/>
            <person name="Lister R."/>
            <person name="Georgiou G."/>
            <person name="Paranjpe S.S."/>
            <person name="van Kruijsbergen I."/>
            <person name="Shu S."/>
            <person name="Carlson J."/>
            <person name="Kinoshita T."/>
            <person name="Ohta Y."/>
            <person name="Mawaribuchi S."/>
            <person name="Jenkins J."/>
            <person name="Grimwood J."/>
            <person name="Schmutz J."/>
            <person name="Mitros T."/>
            <person name="Mozaffari S.V."/>
            <person name="Suzuki Y."/>
            <person name="Haramoto Y."/>
            <person name="Yamamoto T.S."/>
            <person name="Takagi C."/>
            <person name="Heald R."/>
            <person name="Miller K."/>
            <person name="Haudenschild C."/>
            <person name="Kitzman J."/>
            <person name="Nakayama T."/>
            <person name="Izutsu Y."/>
            <person name="Robert J."/>
            <person name="Fortriede J."/>
            <person name="Burns K."/>
            <person name="Lotay V."/>
            <person name="Karimi K."/>
            <person name="Yasuoka Y."/>
            <person name="Dichmann D.S."/>
            <person name="Flajnik M.F."/>
            <person name="Houston D.W."/>
            <person name="Shendure J."/>
            <person name="DuPasquier L."/>
            <person name="Vize P.D."/>
            <person name="Zorn A.M."/>
            <person name="Ito M."/>
            <person name="Marcotte E.M."/>
            <person name="Wallingford J.B."/>
            <person name="Ito Y."/>
            <person name="Asashima M."/>
            <person name="Ueno N."/>
            <person name="Matsuda Y."/>
            <person name="Veenstra G.J."/>
            <person name="Fujiyama A."/>
            <person name="Harland R.M."/>
            <person name="Taira M."/>
            <person name="Rokhsar D.S."/>
        </authorList>
    </citation>
    <scope>NUCLEOTIDE SEQUENCE [LARGE SCALE GENOMIC DNA]</scope>
    <source>
        <strain evidence="2">J</strain>
    </source>
</reference>
<name>A0A974E3L0_XENLA</name>
<evidence type="ECO:0000313" key="1">
    <source>
        <dbReference type="EMBL" id="OCU02058.1"/>
    </source>
</evidence>
<accession>A0A974E3L0</accession>